<keyword evidence="8" id="KW-1185">Reference proteome</keyword>
<dbReference type="InterPro" id="IPR036852">
    <property type="entry name" value="Peptidase_S8/S53_dom_sf"/>
</dbReference>
<dbReference type="EMBL" id="BAAAQN010000007">
    <property type="protein sequence ID" value="GAA2020426.1"/>
    <property type="molecule type" value="Genomic_DNA"/>
</dbReference>
<feature type="compositionally biased region" description="Gly residues" evidence="4">
    <location>
        <begin position="32"/>
        <end position="45"/>
    </location>
</feature>
<dbReference type="RefSeq" id="WP_344664905.1">
    <property type="nucleotide sequence ID" value="NZ_BAAAQN010000007.1"/>
</dbReference>
<feature type="chain" id="PRO_5047278614" evidence="5">
    <location>
        <begin position="33"/>
        <end position="436"/>
    </location>
</feature>
<dbReference type="Gene3D" id="3.40.50.200">
    <property type="entry name" value="Peptidase S8/S53 domain"/>
    <property type="match status" value="1"/>
</dbReference>
<reference evidence="7 8" key="1">
    <citation type="journal article" date="2019" name="Int. J. Syst. Evol. Microbiol.">
        <title>The Global Catalogue of Microorganisms (GCM) 10K type strain sequencing project: providing services to taxonomists for standard genome sequencing and annotation.</title>
        <authorList>
            <consortium name="The Broad Institute Genomics Platform"/>
            <consortium name="The Broad Institute Genome Sequencing Center for Infectious Disease"/>
            <person name="Wu L."/>
            <person name="Ma J."/>
        </authorList>
    </citation>
    <scope>NUCLEOTIDE SEQUENCE [LARGE SCALE GENOMIC DNA]</scope>
    <source>
        <strain evidence="7 8">JCM 16014</strain>
    </source>
</reference>
<proteinExistence type="predicted"/>
<keyword evidence="5" id="KW-0732">Signal</keyword>
<evidence type="ECO:0000256" key="3">
    <source>
        <dbReference type="ARBA" id="ARBA00022825"/>
    </source>
</evidence>
<feature type="signal peptide" evidence="5">
    <location>
        <begin position="1"/>
        <end position="32"/>
    </location>
</feature>
<protein>
    <submittedName>
        <fullName evidence="7">Peptidase S8</fullName>
    </submittedName>
</protein>
<dbReference type="InterPro" id="IPR023828">
    <property type="entry name" value="Peptidase_S8_Ser-AS"/>
</dbReference>
<dbReference type="PROSITE" id="PS00138">
    <property type="entry name" value="SUBTILASE_SER"/>
    <property type="match status" value="1"/>
</dbReference>
<dbReference type="PROSITE" id="PS51695">
    <property type="entry name" value="SEDOLISIN"/>
    <property type="match status" value="1"/>
</dbReference>
<evidence type="ECO:0000256" key="1">
    <source>
        <dbReference type="ARBA" id="ARBA00022670"/>
    </source>
</evidence>
<name>A0ABN2TUN9_9ACTN</name>
<keyword evidence="1" id="KW-0645">Protease</keyword>
<evidence type="ECO:0000256" key="4">
    <source>
        <dbReference type="SAM" id="MobiDB-lite"/>
    </source>
</evidence>
<organism evidence="7 8">
    <name type="scientific">Catenulispora yoronensis</name>
    <dbReference type="NCBI Taxonomy" id="450799"/>
    <lineage>
        <taxon>Bacteria</taxon>
        <taxon>Bacillati</taxon>
        <taxon>Actinomycetota</taxon>
        <taxon>Actinomycetes</taxon>
        <taxon>Catenulisporales</taxon>
        <taxon>Catenulisporaceae</taxon>
        <taxon>Catenulispora</taxon>
    </lineage>
</organism>
<evidence type="ECO:0000313" key="7">
    <source>
        <dbReference type="EMBL" id="GAA2020426.1"/>
    </source>
</evidence>
<dbReference type="InterPro" id="IPR050819">
    <property type="entry name" value="Tripeptidyl-peptidase_I"/>
</dbReference>
<evidence type="ECO:0000259" key="6">
    <source>
        <dbReference type="PROSITE" id="PS51695"/>
    </source>
</evidence>
<dbReference type="Pfam" id="PF00082">
    <property type="entry name" value="Peptidase_S8"/>
    <property type="match status" value="1"/>
</dbReference>
<dbReference type="InterPro" id="IPR000209">
    <property type="entry name" value="Peptidase_S8/S53_dom"/>
</dbReference>
<dbReference type="SUPFAM" id="SSF52743">
    <property type="entry name" value="Subtilisin-like"/>
    <property type="match status" value="1"/>
</dbReference>
<sequence length="436" mass="42832">MIRISGHRVLGVLGAAALAVASLAAVASPASAGGGPANPGTGTGTGTPAAVTATGTGTVAAQSNVRDVCGKPAPGHARCFAEIRTDVPAVKRAAAKNPAAKNAGAAALPAGLSPADLHAAYKLPTTGGANQTVAIVDAGDDPTAEADLAVYRSTYGLPPCTTANGCFKKVNQRGASAPLPQDAGWGVEIALDLDMVSAACPQCKILLVEADDSMGTNLGAAVDEAVALGATEVSNSYGLFESSQTLGNAVHYAHPGTAIVASSGDDGYGLPSEPAVYGSVVSVGGTSLAKAANARGWSESAWYRAGSGCSAWIDKPAWQTDENCPGRMVSDVSAVADPETGPAVYTVAQGAPGWIVVGGTSASSPFVAGVIALGGHPAKFADASPFYGAAGKTGLFDVVAGNNGVIQDCGGDYQCNAVAGYDGPTGNGTPNGLSAF</sequence>
<feature type="domain" description="Peptidase S53" evidence="6">
    <location>
        <begin position="111"/>
        <end position="436"/>
    </location>
</feature>
<dbReference type="PANTHER" id="PTHR14218:SF15">
    <property type="entry name" value="TRIPEPTIDYL-PEPTIDASE 1"/>
    <property type="match status" value="1"/>
</dbReference>
<evidence type="ECO:0000256" key="2">
    <source>
        <dbReference type="ARBA" id="ARBA00022801"/>
    </source>
</evidence>
<keyword evidence="2" id="KW-0378">Hydrolase</keyword>
<comment type="caution">
    <text evidence="7">The sequence shown here is derived from an EMBL/GenBank/DDBJ whole genome shotgun (WGS) entry which is preliminary data.</text>
</comment>
<evidence type="ECO:0000256" key="5">
    <source>
        <dbReference type="SAM" id="SignalP"/>
    </source>
</evidence>
<dbReference type="InterPro" id="IPR015500">
    <property type="entry name" value="Peptidase_S8_subtilisin-rel"/>
</dbReference>
<gene>
    <name evidence="7" type="ORF">GCM10009839_16400</name>
</gene>
<dbReference type="InterPro" id="IPR030400">
    <property type="entry name" value="Sedolisin_dom"/>
</dbReference>
<dbReference type="PRINTS" id="PR00723">
    <property type="entry name" value="SUBTILISIN"/>
</dbReference>
<feature type="region of interest" description="Disordered" evidence="4">
    <location>
        <begin position="30"/>
        <end position="51"/>
    </location>
</feature>
<evidence type="ECO:0000313" key="8">
    <source>
        <dbReference type="Proteomes" id="UP001500751"/>
    </source>
</evidence>
<keyword evidence="3" id="KW-0720">Serine protease</keyword>
<accession>A0ABN2TUN9</accession>
<dbReference type="PANTHER" id="PTHR14218">
    <property type="entry name" value="PROTEASE S8 TRIPEPTIDYL PEPTIDASE I CLN2"/>
    <property type="match status" value="1"/>
</dbReference>
<dbReference type="Proteomes" id="UP001500751">
    <property type="component" value="Unassembled WGS sequence"/>
</dbReference>